<organism evidence="3 4">
    <name type="scientific">Trichonephila inaurata madagascariensis</name>
    <dbReference type="NCBI Taxonomy" id="2747483"/>
    <lineage>
        <taxon>Eukaryota</taxon>
        <taxon>Metazoa</taxon>
        <taxon>Ecdysozoa</taxon>
        <taxon>Arthropoda</taxon>
        <taxon>Chelicerata</taxon>
        <taxon>Arachnida</taxon>
        <taxon>Araneae</taxon>
        <taxon>Araneomorphae</taxon>
        <taxon>Entelegynae</taxon>
        <taxon>Araneoidea</taxon>
        <taxon>Nephilidae</taxon>
        <taxon>Trichonephila</taxon>
        <taxon>Trichonephila inaurata</taxon>
    </lineage>
</organism>
<feature type="region of interest" description="Disordered" evidence="2">
    <location>
        <begin position="127"/>
        <end position="148"/>
    </location>
</feature>
<name>A0A8X6XBW4_9ARAC</name>
<evidence type="ECO:0000256" key="2">
    <source>
        <dbReference type="SAM" id="MobiDB-lite"/>
    </source>
</evidence>
<reference evidence="3" key="1">
    <citation type="submission" date="2020-08" db="EMBL/GenBank/DDBJ databases">
        <title>Multicomponent nature underlies the extraordinary mechanical properties of spider dragline silk.</title>
        <authorList>
            <person name="Kono N."/>
            <person name="Nakamura H."/>
            <person name="Mori M."/>
            <person name="Yoshida Y."/>
            <person name="Ohtoshi R."/>
            <person name="Malay A.D."/>
            <person name="Moran D.A.P."/>
            <person name="Tomita M."/>
            <person name="Numata K."/>
            <person name="Arakawa K."/>
        </authorList>
    </citation>
    <scope>NUCLEOTIDE SEQUENCE</scope>
</reference>
<feature type="compositionally biased region" description="Low complexity" evidence="2">
    <location>
        <begin position="231"/>
        <end position="246"/>
    </location>
</feature>
<dbReference type="EMBL" id="BMAV01007207">
    <property type="protein sequence ID" value="GFY49902.1"/>
    <property type="molecule type" value="Genomic_DNA"/>
</dbReference>
<proteinExistence type="predicted"/>
<feature type="region of interest" description="Disordered" evidence="2">
    <location>
        <begin position="225"/>
        <end position="246"/>
    </location>
</feature>
<evidence type="ECO:0000313" key="4">
    <source>
        <dbReference type="Proteomes" id="UP000886998"/>
    </source>
</evidence>
<feature type="compositionally biased region" description="Polar residues" evidence="2">
    <location>
        <begin position="44"/>
        <end position="57"/>
    </location>
</feature>
<gene>
    <name evidence="3" type="primary">MBIP</name>
    <name evidence="3" type="ORF">TNIN_436011</name>
</gene>
<evidence type="ECO:0000256" key="1">
    <source>
        <dbReference type="SAM" id="Coils"/>
    </source>
</evidence>
<keyword evidence="1" id="KW-0175">Coiled coil</keyword>
<feature type="region of interest" description="Disordered" evidence="2">
    <location>
        <begin position="309"/>
        <end position="328"/>
    </location>
</feature>
<sequence length="343" mass="39317">MSDEKKVVVEAVLKKPLEENEENWDKFESAFTTFVDKVNELPPNKNSNQKETLQAQNLDRDSEEDVETQVDIAASDAKADLESQEVSNMGTNHEENRDFDLDSEVDESPVSDIKACENTAWKVQCVSDMDSSREADESSSSSSDNNVEMDVTSEQMWQKINAFKNFIRQQKNEKNVQEYCGRPYIDESNPLWGQINTCARVDAVFIPRYNNSRHKVTRMANRLGPQAQSSNEEANQNAAEPEDAPAPNIENIVETIQERLRIMEEHLDLISAEGMDVFDKLEELEDRVMYVEALARELLRQRLSEPIEYINEEDSSEEDMSDDDDDITGEEVNEAENVFKFFE</sequence>
<dbReference type="AlphaFoldDB" id="A0A8X6XBW4"/>
<protein>
    <submittedName>
        <fullName evidence="3">MAP3K12-binding inhibitory protein 1</fullName>
    </submittedName>
</protein>
<accession>A0A8X6XBW4</accession>
<feature type="region of interest" description="Disordered" evidence="2">
    <location>
        <begin position="38"/>
        <end position="106"/>
    </location>
</feature>
<keyword evidence="4" id="KW-1185">Reference proteome</keyword>
<comment type="caution">
    <text evidence="3">The sequence shown here is derived from an EMBL/GenBank/DDBJ whole genome shotgun (WGS) entry which is preliminary data.</text>
</comment>
<feature type="coiled-coil region" evidence="1">
    <location>
        <begin position="253"/>
        <end position="301"/>
    </location>
</feature>
<feature type="compositionally biased region" description="Acidic residues" evidence="2">
    <location>
        <begin position="310"/>
        <end position="328"/>
    </location>
</feature>
<dbReference type="OrthoDB" id="5531344at2759"/>
<evidence type="ECO:0000313" key="3">
    <source>
        <dbReference type="EMBL" id="GFY49902.1"/>
    </source>
</evidence>
<dbReference type="Proteomes" id="UP000886998">
    <property type="component" value="Unassembled WGS sequence"/>
</dbReference>